<dbReference type="AlphaFoldDB" id="B2KEA4"/>
<keyword evidence="3" id="KW-1185">Reference proteome</keyword>
<gene>
    <name evidence="2" type="ordered locus">Emin_1300</name>
</gene>
<dbReference type="KEGG" id="emi:Emin_1300"/>
<sequence length="158" mass="17311">MKINKKAFTLIEILIVMVIVAVLAAIALPKYIDTVDSGLAKKAYDAMQMVYAAQLRYSAESPSGAFTKNFKLLDVQFPSATISGTDNNKLDFNKFALELTTSEVKTVDLEHIQLVLNFQNQTKRCNVTSASNVSKGQRVCVSLGGMLVTGQTKIYNLP</sequence>
<evidence type="ECO:0000313" key="3">
    <source>
        <dbReference type="Proteomes" id="UP000001029"/>
    </source>
</evidence>
<dbReference type="EMBL" id="CP001055">
    <property type="protein sequence ID" value="ACC98850.1"/>
    <property type="molecule type" value="Genomic_DNA"/>
</dbReference>
<dbReference type="Proteomes" id="UP000001029">
    <property type="component" value="Chromosome"/>
</dbReference>
<name>B2KEA4_ELUMP</name>
<keyword evidence="1" id="KW-1133">Transmembrane helix</keyword>
<dbReference type="InterPro" id="IPR045584">
    <property type="entry name" value="Pilin-like"/>
</dbReference>
<dbReference type="STRING" id="445932.Emin_1300"/>
<feature type="transmembrane region" description="Helical" evidence="1">
    <location>
        <begin position="7"/>
        <end position="28"/>
    </location>
</feature>
<dbReference type="SUPFAM" id="SSF54523">
    <property type="entry name" value="Pili subunits"/>
    <property type="match status" value="1"/>
</dbReference>
<reference evidence="2 3" key="1">
    <citation type="journal article" date="2009" name="Appl. Environ. Microbiol.">
        <title>Genomic analysis of 'Elusimicrobium minutum,' the first cultivated representative of the phylum 'Elusimicrobia' (formerly termite group 1).</title>
        <authorList>
            <person name="Herlemann D.P.R."/>
            <person name="Geissinger O."/>
            <person name="Ikeda-Ohtsubo W."/>
            <person name="Kunin V."/>
            <person name="Sun H."/>
            <person name="Lapidus A."/>
            <person name="Hugenholtz P."/>
            <person name="Brune A."/>
        </authorList>
    </citation>
    <scope>NUCLEOTIDE SEQUENCE [LARGE SCALE GENOMIC DNA]</scope>
    <source>
        <strain evidence="2 3">Pei191</strain>
    </source>
</reference>
<evidence type="ECO:0000256" key="1">
    <source>
        <dbReference type="SAM" id="Phobius"/>
    </source>
</evidence>
<dbReference type="InterPro" id="IPR012902">
    <property type="entry name" value="N_methyl_site"/>
</dbReference>
<dbReference type="RefSeq" id="WP_012415465.1">
    <property type="nucleotide sequence ID" value="NC_010644.1"/>
</dbReference>
<accession>B2KEA4</accession>
<evidence type="ECO:0000313" key="2">
    <source>
        <dbReference type="EMBL" id="ACC98850.1"/>
    </source>
</evidence>
<keyword evidence="1" id="KW-0472">Membrane</keyword>
<organism evidence="2 3">
    <name type="scientific">Elusimicrobium minutum (strain Pei191)</name>
    <dbReference type="NCBI Taxonomy" id="445932"/>
    <lineage>
        <taxon>Bacteria</taxon>
        <taxon>Pseudomonadati</taxon>
        <taxon>Elusimicrobiota</taxon>
        <taxon>Elusimicrobia</taxon>
        <taxon>Elusimicrobiales</taxon>
        <taxon>Elusimicrobiaceae</taxon>
        <taxon>Elusimicrobium</taxon>
    </lineage>
</organism>
<dbReference type="Gene3D" id="3.30.700.10">
    <property type="entry name" value="Glycoprotein, Type 4 Pilin"/>
    <property type="match status" value="1"/>
</dbReference>
<keyword evidence="1" id="KW-0812">Transmembrane</keyword>
<dbReference type="NCBIfam" id="TIGR02532">
    <property type="entry name" value="IV_pilin_GFxxxE"/>
    <property type="match status" value="1"/>
</dbReference>
<dbReference type="HOGENOM" id="CLU_091705_3_0_0"/>
<proteinExistence type="predicted"/>
<protein>
    <submittedName>
        <fullName evidence="2">PilE-like protein</fullName>
    </submittedName>
</protein>
<dbReference type="Pfam" id="PF07963">
    <property type="entry name" value="N_methyl"/>
    <property type="match status" value="1"/>
</dbReference>